<dbReference type="PROSITE" id="PS50126">
    <property type="entry name" value="S1"/>
    <property type="match status" value="1"/>
</dbReference>
<dbReference type="Pfam" id="PF00575">
    <property type="entry name" value="S1"/>
    <property type="match status" value="1"/>
</dbReference>
<name>A0ABP0MCD1_9DINO</name>
<keyword evidence="3" id="KW-1185">Reference proteome</keyword>
<evidence type="ECO:0000259" key="1">
    <source>
        <dbReference type="PROSITE" id="PS50126"/>
    </source>
</evidence>
<dbReference type="InterPro" id="IPR003029">
    <property type="entry name" value="S1_domain"/>
</dbReference>
<accession>A0ABP0MCD1</accession>
<dbReference type="PANTHER" id="PTHR10724:SF10">
    <property type="entry name" value="S1 RNA-BINDING DOMAIN-CONTAINING PROTEIN 1"/>
    <property type="match status" value="1"/>
</dbReference>
<sequence length="133" mass="14478">MIWAGSVRSVPLPTDGSPRICSGALPAQRKLWSSTSSFTALAFAAGRIARSLRRASDLDEIDRQIARLIQERAIIVNRSERVPVRSLQVGQGLTGIVREIGPFGIFLDVGAQRDGLVPISLISDNYVADVYEE</sequence>
<dbReference type="EMBL" id="CAXAMM010021013">
    <property type="protein sequence ID" value="CAK9049137.1"/>
    <property type="molecule type" value="Genomic_DNA"/>
</dbReference>
<evidence type="ECO:0000313" key="2">
    <source>
        <dbReference type="EMBL" id="CAK9049137.1"/>
    </source>
</evidence>
<evidence type="ECO:0000313" key="3">
    <source>
        <dbReference type="Proteomes" id="UP001642464"/>
    </source>
</evidence>
<gene>
    <name evidence="2" type="ORF">SCF082_LOCUS27265</name>
</gene>
<dbReference type="Proteomes" id="UP001642464">
    <property type="component" value="Unassembled WGS sequence"/>
</dbReference>
<dbReference type="Gene3D" id="2.40.50.140">
    <property type="entry name" value="Nucleic acid-binding proteins"/>
    <property type="match status" value="1"/>
</dbReference>
<dbReference type="SUPFAM" id="SSF50249">
    <property type="entry name" value="Nucleic acid-binding proteins"/>
    <property type="match status" value="1"/>
</dbReference>
<feature type="domain" description="S1 motif" evidence="1">
    <location>
        <begin position="90"/>
        <end position="133"/>
    </location>
</feature>
<feature type="non-terminal residue" evidence="2">
    <location>
        <position position="133"/>
    </location>
</feature>
<reference evidence="2 3" key="1">
    <citation type="submission" date="2024-02" db="EMBL/GenBank/DDBJ databases">
        <authorList>
            <person name="Chen Y."/>
            <person name="Shah S."/>
            <person name="Dougan E. K."/>
            <person name="Thang M."/>
            <person name="Chan C."/>
        </authorList>
    </citation>
    <scope>NUCLEOTIDE SEQUENCE [LARGE SCALE GENOMIC DNA]</scope>
</reference>
<proteinExistence type="predicted"/>
<protein>
    <recommendedName>
        <fullName evidence="1">S1 motif domain-containing protein</fullName>
    </recommendedName>
</protein>
<dbReference type="InterPro" id="IPR012340">
    <property type="entry name" value="NA-bd_OB-fold"/>
</dbReference>
<dbReference type="PANTHER" id="PTHR10724">
    <property type="entry name" value="30S RIBOSOMAL PROTEIN S1"/>
    <property type="match status" value="1"/>
</dbReference>
<organism evidence="2 3">
    <name type="scientific">Durusdinium trenchii</name>
    <dbReference type="NCBI Taxonomy" id="1381693"/>
    <lineage>
        <taxon>Eukaryota</taxon>
        <taxon>Sar</taxon>
        <taxon>Alveolata</taxon>
        <taxon>Dinophyceae</taxon>
        <taxon>Suessiales</taxon>
        <taxon>Symbiodiniaceae</taxon>
        <taxon>Durusdinium</taxon>
    </lineage>
</organism>
<comment type="caution">
    <text evidence="2">The sequence shown here is derived from an EMBL/GenBank/DDBJ whole genome shotgun (WGS) entry which is preliminary data.</text>
</comment>
<dbReference type="InterPro" id="IPR050437">
    <property type="entry name" value="Ribos_protein_bS1-like"/>
</dbReference>